<organism evidence="3 4">
    <name type="scientific">Thamnocephalis sphaerospora</name>
    <dbReference type="NCBI Taxonomy" id="78915"/>
    <lineage>
        <taxon>Eukaryota</taxon>
        <taxon>Fungi</taxon>
        <taxon>Fungi incertae sedis</taxon>
        <taxon>Zoopagomycota</taxon>
        <taxon>Zoopagomycotina</taxon>
        <taxon>Zoopagomycetes</taxon>
        <taxon>Zoopagales</taxon>
        <taxon>Sigmoideomycetaceae</taxon>
        <taxon>Thamnocephalis</taxon>
    </lineage>
</organism>
<protein>
    <submittedName>
        <fullName evidence="3">Uncharacterized protein</fullName>
    </submittedName>
</protein>
<feature type="chain" id="PRO_5020568478" evidence="2">
    <location>
        <begin position="25"/>
        <end position="190"/>
    </location>
</feature>
<accession>A0A4P9XMZ4</accession>
<proteinExistence type="predicted"/>
<feature type="region of interest" description="Disordered" evidence="1">
    <location>
        <begin position="65"/>
        <end position="84"/>
    </location>
</feature>
<dbReference type="Proteomes" id="UP000271241">
    <property type="component" value="Unassembled WGS sequence"/>
</dbReference>
<evidence type="ECO:0000256" key="2">
    <source>
        <dbReference type="SAM" id="SignalP"/>
    </source>
</evidence>
<feature type="compositionally biased region" description="Basic residues" evidence="1">
    <location>
        <begin position="100"/>
        <end position="116"/>
    </location>
</feature>
<feature type="signal peptide" evidence="2">
    <location>
        <begin position="1"/>
        <end position="24"/>
    </location>
</feature>
<name>A0A4P9XMZ4_9FUNG</name>
<evidence type="ECO:0000313" key="3">
    <source>
        <dbReference type="EMBL" id="RKP07276.1"/>
    </source>
</evidence>
<keyword evidence="2" id="KW-0732">Signal</keyword>
<dbReference type="EMBL" id="KZ992742">
    <property type="protein sequence ID" value="RKP07276.1"/>
    <property type="molecule type" value="Genomic_DNA"/>
</dbReference>
<dbReference type="AlphaFoldDB" id="A0A4P9XMZ4"/>
<feature type="region of interest" description="Disordered" evidence="1">
    <location>
        <begin position="91"/>
        <end position="120"/>
    </location>
</feature>
<keyword evidence="4" id="KW-1185">Reference proteome</keyword>
<gene>
    <name evidence="3" type="ORF">THASP1DRAFT_30910</name>
</gene>
<evidence type="ECO:0000313" key="4">
    <source>
        <dbReference type="Proteomes" id="UP000271241"/>
    </source>
</evidence>
<evidence type="ECO:0000256" key="1">
    <source>
        <dbReference type="SAM" id="MobiDB-lite"/>
    </source>
</evidence>
<reference evidence="4" key="1">
    <citation type="journal article" date="2018" name="Nat. Microbiol.">
        <title>Leveraging single-cell genomics to expand the fungal tree of life.</title>
        <authorList>
            <person name="Ahrendt S.R."/>
            <person name="Quandt C.A."/>
            <person name="Ciobanu D."/>
            <person name="Clum A."/>
            <person name="Salamov A."/>
            <person name="Andreopoulos B."/>
            <person name="Cheng J.F."/>
            <person name="Woyke T."/>
            <person name="Pelin A."/>
            <person name="Henrissat B."/>
            <person name="Reynolds N.K."/>
            <person name="Benny G.L."/>
            <person name="Smith M.E."/>
            <person name="James T.Y."/>
            <person name="Grigoriev I.V."/>
        </authorList>
    </citation>
    <scope>NUCLEOTIDE SEQUENCE [LARGE SCALE GENOMIC DNA]</scope>
    <source>
        <strain evidence="4">RSA 1356</strain>
    </source>
</reference>
<sequence>MQLSSCSSLLLLFTLAALATVGQAAPQAGGLLDVMMPSGSDPLLPIDNTGAEDATALDEGIEENTAEDAPIDEGLPAPDSSPLEESIAEVIAPLEDAPRRGKPRTGGRRGRGRNGRNRNGAKALRLRKVSSKANARSAITAKDSVASTNTQNSDGSVIGNLNIPINLLAEIGILSLINTNAGYTRLGKGH</sequence>